<dbReference type="SUPFAM" id="SSF51735">
    <property type="entry name" value="NAD(P)-binding Rossmann-fold domains"/>
    <property type="match status" value="1"/>
</dbReference>
<dbReference type="InterPro" id="IPR001509">
    <property type="entry name" value="Epimerase_deHydtase"/>
</dbReference>
<dbReference type="Pfam" id="PF01370">
    <property type="entry name" value="Epimerase"/>
    <property type="match status" value="1"/>
</dbReference>
<feature type="domain" description="NAD-dependent epimerase/dehydratase" evidence="2">
    <location>
        <begin position="4"/>
        <end position="123"/>
    </location>
</feature>
<comment type="similarity">
    <text evidence="1">Belongs to the NAD(P)-dependent epimerase/dehydratase family.</text>
</comment>
<dbReference type="AlphaFoldDB" id="A0A382PNM1"/>
<accession>A0A382PNM1</accession>
<dbReference type="InterPro" id="IPR036291">
    <property type="entry name" value="NAD(P)-bd_dom_sf"/>
</dbReference>
<proteinExistence type="inferred from homology"/>
<dbReference type="EMBL" id="UINC01108281">
    <property type="protein sequence ID" value="SVC74265.1"/>
    <property type="molecule type" value="Genomic_DNA"/>
</dbReference>
<evidence type="ECO:0000259" key="2">
    <source>
        <dbReference type="Pfam" id="PF01370"/>
    </source>
</evidence>
<evidence type="ECO:0000256" key="1">
    <source>
        <dbReference type="ARBA" id="ARBA00007637"/>
    </source>
</evidence>
<organism evidence="3">
    <name type="scientific">marine metagenome</name>
    <dbReference type="NCBI Taxonomy" id="408172"/>
    <lineage>
        <taxon>unclassified sequences</taxon>
        <taxon>metagenomes</taxon>
        <taxon>ecological metagenomes</taxon>
    </lineage>
</organism>
<evidence type="ECO:0000313" key="3">
    <source>
        <dbReference type="EMBL" id="SVC74265.1"/>
    </source>
</evidence>
<dbReference type="PANTHER" id="PTHR43725">
    <property type="entry name" value="UDP-GLUCOSE 4-EPIMERASE"/>
    <property type="match status" value="1"/>
</dbReference>
<dbReference type="PANTHER" id="PTHR43725:SF53">
    <property type="entry name" value="UDP-ARABINOSE 4-EPIMERASE 1"/>
    <property type="match status" value="1"/>
</dbReference>
<name>A0A382PNM1_9ZZZZ</name>
<gene>
    <name evidence="3" type="ORF">METZ01_LOCUS327119</name>
</gene>
<reference evidence="3" key="1">
    <citation type="submission" date="2018-05" db="EMBL/GenBank/DDBJ databases">
        <authorList>
            <person name="Lanie J.A."/>
            <person name="Ng W.-L."/>
            <person name="Kazmierczak K.M."/>
            <person name="Andrzejewski T.M."/>
            <person name="Davidsen T.M."/>
            <person name="Wayne K.J."/>
            <person name="Tettelin H."/>
            <person name="Glass J.I."/>
            <person name="Rusch D."/>
            <person name="Podicherti R."/>
            <person name="Tsui H.-C.T."/>
            <person name="Winkler M.E."/>
        </authorList>
    </citation>
    <scope>NUCLEOTIDE SEQUENCE</scope>
</reference>
<dbReference type="Gene3D" id="3.40.50.720">
    <property type="entry name" value="NAD(P)-binding Rossmann-like Domain"/>
    <property type="match status" value="1"/>
</dbReference>
<feature type="non-terminal residue" evidence="3">
    <location>
        <position position="123"/>
    </location>
</feature>
<sequence length="123" mass="13809">MKTLLTGGAGFIGSRLLERLLTRGDDVVVVDNLDPSYSLEQKRENLSRAQRKGAFQFEERDLRTGVEDLLPVDRIIHLATYYEKVSSPEEAFLCHDINVNASLLLYEAARKTKTPRILLGSSS</sequence>
<protein>
    <recommendedName>
        <fullName evidence="2">NAD-dependent epimerase/dehydratase domain-containing protein</fullName>
    </recommendedName>
</protein>